<evidence type="ECO:0000313" key="1">
    <source>
        <dbReference type="EMBL" id="MFD3393418.1"/>
    </source>
</evidence>
<evidence type="ECO:0000313" key="2">
    <source>
        <dbReference type="Proteomes" id="UP001598138"/>
    </source>
</evidence>
<name>A0ABW6DC81_9BACT</name>
<dbReference type="Proteomes" id="UP001598138">
    <property type="component" value="Unassembled WGS sequence"/>
</dbReference>
<reference evidence="1 2" key="1">
    <citation type="submission" date="2024-03" db="EMBL/GenBank/DDBJ databases">
        <title>Aquirufa genome sequencing.</title>
        <authorList>
            <person name="Pitt A."/>
            <person name="Hahn M.W."/>
        </authorList>
    </citation>
    <scope>NUCLEOTIDE SEQUENCE [LARGE SCALE GENOMIC DNA]</scope>
    <source>
        <strain evidence="1 2">OSTEICH-129V</strain>
    </source>
</reference>
<sequence length="233" mass="27554">MYYYISFDLRKGEGGFPDLEKIKLLFSSKDPLEVIKKYVVFSFHNDNQLLPVDKYKIIDNGLDKLEIGNDGMIKGPMPVIWLKLKEEIDSEDINYWQDALMSEYKLSIKAINDHNPFFFQDHNGYSKVIYSEHLADDLWEKLEYWGQKLDLGQKVDIDKICSIERKENLEAEPYNITLEISYQAEISTWGWTFESQKDLTHFKLTDNFYSDIVNCKYPEENPNLYFLHKAICK</sequence>
<organism evidence="1 2">
    <name type="scientific">Aquirufa avitistagni</name>
    <dbReference type="NCBI Taxonomy" id="3104728"/>
    <lineage>
        <taxon>Bacteria</taxon>
        <taxon>Pseudomonadati</taxon>
        <taxon>Bacteroidota</taxon>
        <taxon>Cytophagia</taxon>
        <taxon>Cytophagales</taxon>
        <taxon>Flectobacillaceae</taxon>
        <taxon>Aquirufa</taxon>
    </lineage>
</organism>
<accession>A0ABW6DC81</accession>
<keyword evidence="2" id="KW-1185">Reference proteome</keyword>
<proteinExistence type="predicted"/>
<gene>
    <name evidence="1" type="ORF">U0R10_02175</name>
</gene>
<dbReference type="RefSeq" id="WP_377982047.1">
    <property type="nucleotide sequence ID" value="NZ_JBBKXZ010000001.1"/>
</dbReference>
<dbReference type="EMBL" id="JBBKXZ010000001">
    <property type="protein sequence ID" value="MFD3393418.1"/>
    <property type="molecule type" value="Genomic_DNA"/>
</dbReference>
<protein>
    <submittedName>
        <fullName evidence="1">Uncharacterized protein</fullName>
    </submittedName>
</protein>
<comment type="caution">
    <text evidence="1">The sequence shown here is derived from an EMBL/GenBank/DDBJ whole genome shotgun (WGS) entry which is preliminary data.</text>
</comment>